<evidence type="ECO:0000256" key="5">
    <source>
        <dbReference type="ARBA" id="ARBA00023235"/>
    </source>
</evidence>
<evidence type="ECO:0000256" key="4">
    <source>
        <dbReference type="ARBA" id="ARBA00023110"/>
    </source>
</evidence>
<feature type="compositionally biased region" description="Low complexity" evidence="7">
    <location>
        <begin position="340"/>
        <end position="349"/>
    </location>
</feature>
<protein>
    <recommendedName>
        <fullName evidence="3 6">peptidylprolyl isomerase</fullName>
        <ecNumber evidence="3 6">5.2.1.8</ecNumber>
    </recommendedName>
</protein>
<feature type="compositionally biased region" description="Acidic residues" evidence="7">
    <location>
        <begin position="60"/>
        <end position="91"/>
    </location>
</feature>
<dbReference type="InterPro" id="IPR046357">
    <property type="entry name" value="PPIase_dom_sf"/>
</dbReference>
<feature type="compositionally biased region" description="Low complexity" evidence="7">
    <location>
        <begin position="395"/>
        <end position="406"/>
    </location>
</feature>
<evidence type="ECO:0000256" key="1">
    <source>
        <dbReference type="ARBA" id="ARBA00000971"/>
    </source>
</evidence>
<sequence>MAAPPLSLFALRVPGGGEVIYPETYFKKDFVISSISFADTLPDSPDKKRHLVKVHHTPVEDDDSDDDDDDYDFSDELDDDEDEDDDDEEGDVSANGAEKLNLGKHELDVSKDELDAPPEEEAHVLCSLIPNSIETVTGLNVHCAAEDLVGFSVTGPYAVDLIGSFVVNLNHMNQEPDSDEEIDSDIYGESSDEDEYDSEDAFEYFDDEDDDEELDPALAGLLNPEDSGEEEDPSRFEEVGSAPASSAKGKGKKAAAAVNGKKRGAAAAGLDSDGDASMSSAAAASESADLSRNQRKRLNKKAKAQSDAVAAASTVGDDSTASTASSKAKKVSFKQGEIDGPSGSGAPPSKGDVSASSVTSAISKKDKAAAAAAAAGKKEEANKNKKKEDAEKPKAAAAAAATGNKANGRKKMTTASGLVIEDVKIGTGPQAKTGQRVGMRYIGKLTSGKQFDANTSGKPFYFKLGRGEVIKGWDEGVKGMTIGSERRLTVPPQLAYGSQKLPGLPPNSTLVFDVKLVDIK</sequence>
<evidence type="ECO:0000256" key="6">
    <source>
        <dbReference type="PROSITE-ProRule" id="PRU00277"/>
    </source>
</evidence>
<dbReference type="PANTHER" id="PTHR43811:SF19">
    <property type="entry name" value="39 KDA FK506-BINDING NUCLEAR PROTEIN"/>
    <property type="match status" value="1"/>
</dbReference>
<dbReference type="InterPro" id="IPR023566">
    <property type="entry name" value="PPIase_Fpr3/Fpr4-like"/>
</dbReference>
<feature type="compositionally biased region" description="Basic residues" evidence="7">
    <location>
        <begin position="293"/>
        <end position="303"/>
    </location>
</feature>
<evidence type="ECO:0000256" key="3">
    <source>
        <dbReference type="ARBA" id="ARBA00013194"/>
    </source>
</evidence>
<keyword evidence="10" id="KW-1185">Reference proteome</keyword>
<feature type="compositionally biased region" description="Low complexity" evidence="7">
    <location>
        <begin position="305"/>
        <end position="326"/>
    </location>
</feature>
<evidence type="ECO:0000313" key="9">
    <source>
        <dbReference type="EMBL" id="KAK0544011.1"/>
    </source>
</evidence>
<dbReference type="EC" id="5.2.1.8" evidence="3 6"/>
<feature type="region of interest" description="Disordered" evidence="7">
    <location>
        <begin position="173"/>
        <end position="197"/>
    </location>
</feature>
<name>A0AAN6GLF8_9BASI</name>
<gene>
    <name evidence="9" type="primary">FPR3</name>
    <name evidence="9" type="ORF">OC846_006210</name>
</gene>
<dbReference type="InterPro" id="IPR041232">
    <property type="entry name" value="NPL"/>
</dbReference>
<dbReference type="PROSITE" id="PS50059">
    <property type="entry name" value="FKBP_PPIASE"/>
    <property type="match status" value="1"/>
</dbReference>
<reference evidence="9" key="1">
    <citation type="journal article" date="2023" name="PhytoFront">
        <title>Draft Genome Resources of Seven Strains of Tilletia horrida, Causal Agent of Kernel Smut of Rice.</title>
        <authorList>
            <person name="Khanal S."/>
            <person name="Antony Babu S."/>
            <person name="Zhou X.G."/>
        </authorList>
    </citation>
    <scope>NUCLEOTIDE SEQUENCE</scope>
    <source>
        <strain evidence="9">TX6</strain>
    </source>
</reference>
<evidence type="ECO:0000313" key="10">
    <source>
        <dbReference type="Proteomes" id="UP001176517"/>
    </source>
</evidence>
<feature type="compositionally biased region" description="Basic residues" evidence="7">
    <location>
        <begin position="47"/>
        <end position="56"/>
    </location>
</feature>
<organism evidence="9 10">
    <name type="scientific">Tilletia horrida</name>
    <dbReference type="NCBI Taxonomy" id="155126"/>
    <lineage>
        <taxon>Eukaryota</taxon>
        <taxon>Fungi</taxon>
        <taxon>Dikarya</taxon>
        <taxon>Basidiomycota</taxon>
        <taxon>Ustilaginomycotina</taxon>
        <taxon>Exobasidiomycetes</taxon>
        <taxon>Tilletiales</taxon>
        <taxon>Tilletiaceae</taxon>
        <taxon>Tilletia</taxon>
    </lineage>
</organism>
<dbReference type="GO" id="GO:0005730">
    <property type="term" value="C:nucleolus"/>
    <property type="evidence" value="ECO:0007669"/>
    <property type="project" value="TreeGrafter"/>
</dbReference>
<dbReference type="Proteomes" id="UP001176517">
    <property type="component" value="Unassembled WGS sequence"/>
</dbReference>
<dbReference type="SUPFAM" id="SSF54534">
    <property type="entry name" value="FKBP-like"/>
    <property type="match status" value="1"/>
</dbReference>
<feature type="compositionally biased region" description="Acidic residues" evidence="7">
    <location>
        <begin position="176"/>
        <end position="197"/>
    </location>
</feature>
<dbReference type="EMBL" id="JAPDMZ010000309">
    <property type="protein sequence ID" value="KAK0544011.1"/>
    <property type="molecule type" value="Genomic_DNA"/>
</dbReference>
<comment type="catalytic activity">
    <reaction evidence="1 6">
        <text>[protein]-peptidylproline (omega=180) = [protein]-peptidylproline (omega=0)</text>
        <dbReference type="Rhea" id="RHEA:16237"/>
        <dbReference type="Rhea" id="RHEA-COMP:10747"/>
        <dbReference type="Rhea" id="RHEA-COMP:10748"/>
        <dbReference type="ChEBI" id="CHEBI:83833"/>
        <dbReference type="ChEBI" id="CHEBI:83834"/>
        <dbReference type="EC" id="5.2.1.8"/>
    </reaction>
</comment>
<comment type="similarity">
    <text evidence="2">Belongs to the FKBP-type PPIase family. FKBP3/4 subfamily.</text>
</comment>
<evidence type="ECO:0000256" key="7">
    <source>
        <dbReference type="SAM" id="MobiDB-lite"/>
    </source>
</evidence>
<feature type="region of interest" description="Disordered" evidence="7">
    <location>
        <begin position="218"/>
        <end position="410"/>
    </location>
</feature>
<feature type="domain" description="PPIase FKBP-type" evidence="8">
    <location>
        <begin position="434"/>
        <end position="520"/>
    </location>
</feature>
<keyword evidence="4 6" id="KW-0697">Rotamase</keyword>
<dbReference type="FunFam" id="3.10.50.40:FF:000006">
    <property type="entry name" value="Peptidyl-prolyl cis-trans isomerase"/>
    <property type="match status" value="1"/>
</dbReference>
<feature type="compositionally biased region" description="Basic and acidic residues" evidence="7">
    <location>
        <begin position="376"/>
        <end position="394"/>
    </location>
</feature>
<dbReference type="AlphaFoldDB" id="A0AAN6GLF8"/>
<proteinExistence type="inferred from homology"/>
<dbReference type="GO" id="GO:0000785">
    <property type="term" value="C:chromatin"/>
    <property type="evidence" value="ECO:0007669"/>
    <property type="project" value="TreeGrafter"/>
</dbReference>
<evidence type="ECO:0000259" key="8">
    <source>
        <dbReference type="PROSITE" id="PS50059"/>
    </source>
</evidence>
<dbReference type="InterPro" id="IPR001179">
    <property type="entry name" value="PPIase_FKBP_dom"/>
</dbReference>
<feature type="compositionally biased region" description="Low complexity" evidence="7">
    <location>
        <begin position="240"/>
        <end position="291"/>
    </location>
</feature>
<dbReference type="GO" id="GO:0003755">
    <property type="term" value="F:peptidyl-prolyl cis-trans isomerase activity"/>
    <property type="evidence" value="ECO:0007669"/>
    <property type="project" value="UniProtKB-KW"/>
</dbReference>
<comment type="caution">
    <text evidence="9">The sequence shown here is derived from an EMBL/GenBank/DDBJ whole genome shotgun (WGS) entry which is preliminary data.</text>
</comment>
<feature type="region of interest" description="Disordered" evidence="7">
    <location>
        <begin position="39"/>
        <end position="105"/>
    </location>
</feature>
<keyword evidence="5 6" id="KW-0413">Isomerase</keyword>
<dbReference type="Gene3D" id="3.10.50.40">
    <property type="match status" value="1"/>
</dbReference>
<dbReference type="PIRSF" id="PIRSF001473">
    <property type="entry name" value="FK506-bp_FPR3"/>
    <property type="match status" value="1"/>
</dbReference>
<dbReference type="Pfam" id="PF00254">
    <property type="entry name" value="FKBP_C"/>
    <property type="match status" value="1"/>
</dbReference>
<accession>A0AAN6GLF8</accession>
<evidence type="ECO:0000256" key="2">
    <source>
        <dbReference type="ARBA" id="ARBA00007838"/>
    </source>
</evidence>
<dbReference type="Pfam" id="PF17800">
    <property type="entry name" value="NPL"/>
    <property type="match status" value="1"/>
</dbReference>
<dbReference type="PANTHER" id="PTHR43811">
    <property type="entry name" value="FKBP-TYPE PEPTIDYL-PROLYL CIS-TRANS ISOMERASE FKPA"/>
    <property type="match status" value="1"/>
</dbReference>